<dbReference type="Proteomes" id="UP000824007">
    <property type="component" value="Unassembled WGS sequence"/>
</dbReference>
<dbReference type="InterPro" id="IPR006131">
    <property type="entry name" value="Asp_carbamoyltransf_Asp/Orn-bd"/>
</dbReference>
<accession>A0A9D1YQY3</accession>
<dbReference type="AlphaFoldDB" id="A0A9D1YQY3"/>
<organism evidence="4 5">
    <name type="scientific">Candidatus Eisenbergiella pullistercoris</name>
    <dbReference type="NCBI Taxonomy" id="2838555"/>
    <lineage>
        <taxon>Bacteria</taxon>
        <taxon>Bacillati</taxon>
        <taxon>Bacillota</taxon>
        <taxon>Clostridia</taxon>
        <taxon>Lachnospirales</taxon>
        <taxon>Lachnospiraceae</taxon>
        <taxon>Eisenbergiella</taxon>
    </lineage>
</organism>
<sequence>MKHLIRLSDFGEKGIYEVFRLADELRAGKHREALHGKTAVLFFPSASLRTRVTFEKGVASLGGLPILFPPETLDKKEDLRDVAGYLANWADLYALSRIRQDFRRDHYLFIGEAGNIGRAWKEAADVLGLSFVQCCPQGFEMDGVKVCHDLDEAIADADIVCTDAWPGEHREAFRTFQVTKRRMEAARPGTLLDPCPPFTCGEEVSEDVIDSSFFAGYSFKSCLLEVQQAVLLSCLEF</sequence>
<name>A0A9D1YQY3_9FIRM</name>
<dbReference type="GO" id="GO:0016597">
    <property type="term" value="F:amino acid binding"/>
    <property type="evidence" value="ECO:0007669"/>
    <property type="project" value="InterPro"/>
</dbReference>
<dbReference type="InterPro" id="IPR036901">
    <property type="entry name" value="Asp/Orn_carbamoylTrfase_sf"/>
</dbReference>
<dbReference type="InterPro" id="IPR006132">
    <property type="entry name" value="Asp/Orn_carbamoyltranf_P-bd"/>
</dbReference>
<evidence type="ECO:0000259" key="3">
    <source>
        <dbReference type="Pfam" id="PF02729"/>
    </source>
</evidence>
<evidence type="ECO:0000259" key="2">
    <source>
        <dbReference type="Pfam" id="PF00185"/>
    </source>
</evidence>
<dbReference type="Pfam" id="PF02729">
    <property type="entry name" value="OTCace_N"/>
    <property type="match status" value="1"/>
</dbReference>
<proteinExistence type="predicted"/>
<dbReference type="GO" id="GO:0004585">
    <property type="term" value="F:ornithine carbamoyltransferase activity"/>
    <property type="evidence" value="ECO:0007669"/>
    <property type="project" value="TreeGrafter"/>
</dbReference>
<dbReference type="SUPFAM" id="SSF53671">
    <property type="entry name" value="Aspartate/ornithine carbamoyltransferase"/>
    <property type="match status" value="1"/>
</dbReference>
<comment type="caution">
    <text evidence="4">The sequence shown here is derived from an EMBL/GenBank/DDBJ whole genome shotgun (WGS) entry which is preliminary data.</text>
</comment>
<dbReference type="Pfam" id="PF00185">
    <property type="entry name" value="OTCace"/>
    <property type="match status" value="1"/>
</dbReference>
<keyword evidence="1" id="KW-0808">Transferase</keyword>
<gene>
    <name evidence="4" type="ORF">H9831_12155</name>
</gene>
<evidence type="ECO:0000313" key="5">
    <source>
        <dbReference type="Proteomes" id="UP000824007"/>
    </source>
</evidence>
<dbReference type="GO" id="GO:0042450">
    <property type="term" value="P:L-arginine biosynthetic process via ornithine"/>
    <property type="evidence" value="ECO:0007669"/>
    <property type="project" value="TreeGrafter"/>
</dbReference>
<reference evidence="4" key="1">
    <citation type="journal article" date="2021" name="PeerJ">
        <title>Extensive microbial diversity within the chicken gut microbiome revealed by metagenomics and culture.</title>
        <authorList>
            <person name="Gilroy R."/>
            <person name="Ravi A."/>
            <person name="Getino M."/>
            <person name="Pursley I."/>
            <person name="Horton D.L."/>
            <person name="Alikhan N.F."/>
            <person name="Baker D."/>
            <person name="Gharbi K."/>
            <person name="Hall N."/>
            <person name="Watson M."/>
            <person name="Adriaenssens E.M."/>
            <person name="Foster-Nyarko E."/>
            <person name="Jarju S."/>
            <person name="Secka A."/>
            <person name="Antonio M."/>
            <person name="Oren A."/>
            <person name="Chaudhuri R.R."/>
            <person name="La Ragione R."/>
            <person name="Hildebrand F."/>
            <person name="Pallen M.J."/>
        </authorList>
    </citation>
    <scope>NUCLEOTIDE SEQUENCE</scope>
    <source>
        <strain evidence="4">ChiSxjej3B15-24422</strain>
    </source>
</reference>
<feature type="domain" description="Aspartate/ornithine carbamoyltransferase Asp/Orn-binding" evidence="2">
    <location>
        <begin position="107"/>
        <end position="232"/>
    </location>
</feature>
<feature type="domain" description="Aspartate/ornithine carbamoyltransferase carbamoyl-P binding" evidence="3">
    <location>
        <begin position="2"/>
        <end position="94"/>
    </location>
</feature>
<protein>
    <submittedName>
        <fullName evidence="4">Peptide transporter</fullName>
    </submittedName>
</protein>
<dbReference type="PANTHER" id="PTHR45753:SF3">
    <property type="entry name" value="ORNITHINE TRANSCARBAMYLASE, MITOCHONDRIAL"/>
    <property type="match status" value="1"/>
</dbReference>
<dbReference type="Gene3D" id="3.40.50.1370">
    <property type="entry name" value="Aspartate/ornithine carbamoyltransferase"/>
    <property type="match status" value="2"/>
</dbReference>
<evidence type="ECO:0000313" key="4">
    <source>
        <dbReference type="EMBL" id="HIY61410.1"/>
    </source>
</evidence>
<evidence type="ECO:0000256" key="1">
    <source>
        <dbReference type="ARBA" id="ARBA00022679"/>
    </source>
</evidence>
<reference evidence="4" key="2">
    <citation type="submission" date="2021-04" db="EMBL/GenBank/DDBJ databases">
        <authorList>
            <person name="Gilroy R."/>
        </authorList>
    </citation>
    <scope>NUCLEOTIDE SEQUENCE</scope>
    <source>
        <strain evidence="4">ChiSxjej3B15-24422</strain>
    </source>
</reference>
<dbReference type="EMBL" id="DXDD01000147">
    <property type="protein sequence ID" value="HIY61410.1"/>
    <property type="molecule type" value="Genomic_DNA"/>
</dbReference>
<dbReference type="GO" id="GO:0019240">
    <property type="term" value="P:citrulline biosynthetic process"/>
    <property type="evidence" value="ECO:0007669"/>
    <property type="project" value="TreeGrafter"/>
</dbReference>
<dbReference type="PANTHER" id="PTHR45753">
    <property type="entry name" value="ORNITHINE CARBAMOYLTRANSFERASE, MITOCHONDRIAL"/>
    <property type="match status" value="1"/>
</dbReference>